<proteinExistence type="predicted"/>
<dbReference type="Proteomes" id="UP000805193">
    <property type="component" value="Unassembled WGS sequence"/>
</dbReference>
<evidence type="ECO:0000313" key="1">
    <source>
        <dbReference type="EMBL" id="KAG0414190.1"/>
    </source>
</evidence>
<gene>
    <name evidence="1" type="ORF">HPB47_008618</name>
</gene>
<reference evidence="1 2" key="1">
    <citation type="journal article" date="2020" name="Cell">
        <title>Large-Scale Comparative Analyses of Tick Genomes Elucidate Their Genetic Diversity and Vector Capacities.</title>
        <authorList>
            <consortium name="Tick Genome and Microbiome Consortium (TIGMIC)"/>
            <person name="Jia N."/>
            <person name="Wang J."/>
            <person name="Shi W."/>
            <person name="Du L."/>
            <person name="Sun Y."/>
            <person name="Zhan W."/>
            <person name="Jiang J.F."/>
            <person name="Wang Q."/>
            <person name="Zhang B."/>
            <person name="Ji P."/>
            <person name="Bell-Sakyi L."/>
            <person name="Cui X.M."/>
            <person name="Yuan T.T."/>
            <person name="Jiang B.G."/>
            <person name="Yang W.F."/>
            <person name="Lam T.T."/>
            <person name="Chang Q.C."/>
            <person name="Ding S.J."/>
            <person name="Wang X.J."/>
            <person name="Zhu J.G."/>
            <person name="Ruan X.D."/>
            <person name="Zhao L."/>
            <person name="Wei J.T."/>
            <person name="Ye R.Z."/>
            <person name="Que T.C."/>
            <person name="Du C.H."/>
            <person name="Zhou Y.H."/>
            <person name="Cheng J.X."/>
            <person name="Dai P.F."/>
            <person name="Guo W.B."/>
            <person name="Han X.H."/>
            <person name="Huang E.J."/>
            <person name="Li L.F."/>
            <person name="Wei W."/>
            <person name="Gao Y.C."/>
            <person name="Liu J.Z."/>
            <person name="Shao H.Z."/>
            <person name="Wang X."/>
            <person name="Wang C.C."/>
            <person name="Yang T.C."/>
            <person name="Huo Q.B."/>
            <person name="Li W."/>
            <person name="Chen H.Y."/>
            <person name="Chen S.E."/>
            <person name="Zhou L.G."/>
            <person name="Ni X.B."/>
            <person name="Tian J.H."/>
            <person name="Sheng Y."/>
            <person name="Liu T."/>
            <person name="Pan Y.S."/>
            <person name="Xia L.Y."/>
            <person name="Li J."/>
            <person name="Zhao F."/>
            <person name="Cao W.C."/>
        </authorList>
    </citation>
    <scope>NUCLEOTIDE SEQUENCE [LARGE SCALE GENOMIC DNA]</scope>
    <source>
        <strain evidence="1">Iper-2018</strain>
    </source>
</reference>
<organism evidence="1 2">
    <name type="scientific">Ixodes persulcatus</name>
    <name type="common">Taiga tick</name>
    <dbReference type="NCBI Taxonomy" id="34615"/>
    <lineage>
        <taxon>Eukaryota</taxon>
        <taxon>Metazoa</taxon>
        <taxon>Ecdysozoa</taxon>
        <taxon>Arthropoda</taxon>
        <taxon>Chelicerata</taxon>
        <taxon>Arachnida</taxon>
        <taxon>Acari</taxon>
        <taxon>Parasitiformes</taxon>
        <taxon>Ixodida</taxon>
        <taxon>Ixodoidea</taxon>
        <taxon>Ixodidae</taxon>
        <taxon>Ixodinae</taxon>
        <taxon>Ixodes</taxon>
    </lineage>
</organism>
<keyword evidence="2" id="KW-1185">Reference proteome</keyword>
<protein>
    <submittedName>
        <fullName evidence="1">Uncharacterized protein</fullName>
    </submittedName>
</protein>
<evidence type="ECO:0000313" key="2">
    <source>
        <dbReference type="Proteomes" id="UP000805193"/>
    </source>
</evidence>
<name>A0AC60P452_IXOPE</name>
<accession>A0AC60P452</accession>
<dbReference type="EMBL" id="JABSTQ010011193">
    <property type="protein sequence ID" value="KAG0414190.1"/>
    <property type="molecule type" value="Genomic_DNA"/>
</dbReference>
<comment type="caution">
    <text evidence="1">The sequence shown here is derived from an EMBL/GenBank/DDBJ whole genome shotgun (WGS) entry which is preliminary data.</text>
</comment>
<sequence>MIHGYQIVNVSGAGEIAAGAVVVRQRREHPGDGYIDATFSSVDQCYVVGFSVYHPGVRNRFRDLEGAAVSNLSHYFYQKLGFDTDEEAVHVLEEPTLDGIVRYIHGGKCESTLGWLGPA</sequence>